<evidence type="ECO:0000256" key="4">
    <source>
        <dbReference type="ARBA" id="ARBA00018198"/>
    </source>
</evidence>
<dbReference type="GO" id="GO:0009098">
    <property type="term" value="P:L-leucine biosynthetic process"/>
    <property type="evidence" value="ECO:0007669"/>
    <property type="project" value="UniProtKB-UniRule"/>
</dbReference>
<evidence type="ECO:0000256" key="9">
    <source>
        <dbReference type="ARBA" id="ARBA00023211"/>
    </source>
</evidence>
<dbReference type="FunFam" id="3.30.160.270:FF:000003">
    <property type="entry name" value="2-isopropylmalate synthase"/>
    <property type="match status" value="1"/>
</dbReference>
<evidence type="ECO:0000256" key="10">
    <source>
        <dbReference type="ARBA" id="ARBA00023304"/>
    </source>
</evidence>
<dbReference type="SMART" id="SM00917">
    <property type="entry name" value="LeuA_dimer"/>
    <property type="match status" value="1"/>
</dbReference>
<dbReference type="NCBIfam" id="TIGR00973">
    <property type="entry name" value="leuA_bact"/>
    <property type="match status" value="1"/>
</dbReference>
<evidence type="ECO:0000256" key="8">
    <source>
        <dbReference type="ARBA" id="ARBA00022723"/>
    </source>
</evidence>
<comment type="pathway">
    <text evidence="1">Amino-acid biosynthesis; L-leucine biosynthesis; L-leucine from 3-methyl-2-oxobutanoate: step 1/4.</text>
</comment>
<dbReference type="PANTHER" id="PTHR10277">
    <property type="entry name" value="HOMOCITRATE SYNTHASE-RELATED"/>
    <property type="match status" value="1"/>
</dbReference>
<dbReference type="InterPro" id="IPR054691">
    <property type="entry name" value="LeuA/HCS_post-cat"/>
</dbReference>
<evidence type="ECO:0000259" key="12">
    <source>
        <dbReference type="PROSITE" id="PS50991"/>
    </source>
</evidence>
<feature type="domain" description="Pyruvate carboxyltransferase" evidence="12">
    <location>
        <begin position="1"/>
        <end position="259"/>
    </location>
</feature>
<organism evidence="13 14">
    <name type="scientific">Termititenax aidoneus</name>
    <dbReference type="NCBI Taxonomy" id="2218524"/>
    <lineage>
        <taxon>Bacteria</taxon>
        <taxon>Bacillati</taxon>
        <taxon>Candidatus Margulisiibacteriota</taxon>
        <taxon>Candidatus Termititenacia</taxon>
        <taxon>Candidatus Termititenacales</taxon>
        <taxon>Candidatus Termititenacaceae</taxon>
        <taxon>Candidatus Termititenax</taxon>
    </lineage>
</organism>
<dbReference type="InterPro" id="IPR013709">
    <property type="entry name" value="2-isopropylmalate_synth_dimer"/>
</dbReference>
<dbReference type="PROSITE" id="PS00816">
    <property type="entry name" value="AIPM_HOMOCIT_SYNTH_2"/>
    <property type="match status" value="1"/>
</dbReference>
<dbReference type="Gene3D" id="3.30.160.270">
    <property type="match status" value="1"/>
</dbReference>
<evidence type="ECO:0000313" key="14">
    <source>
        <dbReference type="Proteomes" id="UP000269352"/>
    </source>
</evidence>
<dbReference type="Pfam" id="PF00682">
    <property type="entry name" value="HMGL-like"/>
    <property type="match status" value="1"/>
</dbReference>
<dbReference type="FunFam" id="1.10.238.260:FF:000001">
    <property type="entry name" value="2-isopropylmalate synthase"/>
    <property type="match status" value="1"/>
</dbReference>
<dbReference type="InterPro" id="IPR005671">
    <property type="entry name" value="LeuA_bact_synth"/>
</dbReference>
<feature type="non-terminal residue" evidence="13">
    <location>
        <position position="1"/>
    </location>
</feature>
<keyword evidence="7" id="KW-0808">Transferase</keyword>
<dbReference type="PROSITE" id="PS50991">
    <property type="entry name" value="PYR_CT"/>
    <property type="match status" value="1"/>
</dbReference>
<evidence type="ECO:0000256" key="5">
    <source>
        <dbReference type="ARBA" id="ARBA00022430"/>
    </source>
</evidence>
<dbReference type="CDD" id="cd07940">
    <property type="entry name" value="DRE_TIM_IPMS"/>
    <property type="match status" value="1"/>
</dbReference>
<dbReference type="FunFam" id="3.20.20.70:FF:000010">
    <property type="entry name" value="2-isopropylmalate synthase"/>
    <property type="match status" value="1"/>
</dbReference>
<dbReference type="GO" id="GO:0046872">
    <property type="term" value="F:metal ion binding"/>
    <property type="evidence" value="ECO:0007669"/>
    <property type="project" value="UniProtKB-KW"/>
</dbReference>
<name>A0A388TE97_TERA1</name>
<dbReference type="SUPFAM" id="SSF110921">
    <property type="entry name" value="2-isopropylmalate synthase LeuA, allosteric (dimerisation) domain"/>
    <property type="match status" value="1"/>
</dbReference>
<dbReference type="InterPro" id="IPR002034">
    <property type="entry name" value="AIPM/Hcit_synth_CS"/>
</dbReference>
<protein>
    <recommendedName>
        <fullName evidence="4 11">2-isopropylmalate synthase</fullName>
        <ecNumber evidence="3 11">2.3.3.13</ecNumber>
    </recommendedName>
</protein>
<dbReference type="EC" id="2.3.3.13" evidence="3 11"/>
<evidence type="ECO:0000313" key="13">
    <source>
        <dbReference type="EMBL" id="GBR75075.1"/>
    </source>
</evidence>
<evidence type="ECO:0000256" key="11">
    <source>
        <dbReference type="NCBIfam" id="TIGR00973"/>
    </source>
</evidence>
<keyword evidence="6" id="KW-0028">Amino-acid biosynthesis</keyword>
<dbReference type="NCBIfam" id="NF002086">
    <property type="entry name" value="PRK00915.1-3"/>
    <property type="match status" value="1"/>
</dbReference>
<keyword evidence="9" id="KW-0464">Manganese</keyword>
<dbReference type="Pfam" id="PF08502">
    <property type="entry name" value="LeuA_dimer"/>
    <property type="match status" value="1"/>
</dbReference>
<dbReference type="InterPro" id="IPR013785">
    <property type="entry name" value="Aldolase_TIM"/>
</dbReference>
<dbReference type="Proteomes" id="UP000269352">
    <property type="component" value="Unassembled WGS sequence"/>
</dbReference>
<keyword evidence="14" id="KW-1185">Reference proteome</keyword>
<evidence type="ECO:0000256" key="2">
    <source>
        <dbReference type="ARBA" id="ARBA00009396"/>
    </source>
</evidence>
<dbReference type="GO" id="GO:0003852">
    <property type="term" value="F:2-isopropylmalate synthase activity"/>
    <property type="evidence" value="ECO:0007669"/>
    <property type="project" value="UniProtKB-UniRule"/>
</dbReference>
<dbReference type="PANTHER" id="PTHR10277:SF9">
    <property type="entry name" value="2-ISOPROPYLMALATE SYNTHASE 1, CHLOROPLASTIC-RELATED"/>
    <property type="match status" value="1"/>
</dbReference>
<dbReference type="Gene3D" id="1.10.238.260">
    <property type="match status" value="1"/>
</dbReference>
<dbReference type="HAMAP" id="MF_01025">
    <property type="entry name" value="LeuA_type1"/>
    <property type="match status" value="1"/>
</dbReference>
<dbReference type="InterPro" id="IPR036230">
    <property type="entry name" value="LeuA_allosteric_dom_sf"/>
</dbReference>
<evidence type="ECO:0000256" key="1">
    <source>
        <dbReference type="ARBA" id="ARBA00004689"/>
    </source>
</evidence>
<evidence type="ECO:0000256" key="6">
    <source>
        <dbReference type="ARBA" id="ARBA00022605"/>
    </source>
</evidence>
<evidence type="ECO:0000256" key="7">
    <source>
        <dbReference type="ARBA" id="ARBA00022679"/>
    </source>
</evidence>
<accession>A0A388TE97</accession>
<dbReference type="Pfam" id="PF22617">
    <property type="entry name" value="HCS_D2"/>
    <property type="match status" value="1"/>
</dbReference>
<dbReference type="AlphaFoldDB" id="A0A388TE97"/>
<dbReference type="PROSITE" id="PS00815">
    <property type="entry name" value="AIPM_HOMOCIT_SYNTH_1"/>
    <property type="match status" value="1"/>
</dbReference>
<dbReference type="SUPFAM" id="SSF51569">
    <property type="entry name" value="Aldolase"/>
    <property type="match status" value="1"/>
</dbReference>
<evidence type="ECO:0000256" key="3">
    <source>
        <dbReference type="ARBA" id="ARBA00012973"/>
    </source>
</evidence>
<comment type="similarity">
    <text evidence="2">Belongs to the alpha-IPM synthase/homocitrate synthase family. LeuA type 1 subfamily.</text>
</comment>
<reference evidence="13 14" key="1">
    <citation type="journal article" date="2019" name="ISME J.">
        <title>Genome analyses of uncultured TG2/ZB3 bacteria in 'Margulisbacteria' specifically attached to ectosymbiotic spirochetes of protists in the termite gut.</title>
        <authorList>
            <person name="Utami Y.D."/>
            <person name="Kuwahara H."/>
            <person name="Igai K."/>
            <person name="Murakami T."/>
            <person name="Sugaya K."/>
            <person name="Morikawa T."/>
            <person name="Nagura Y."/>
            <person name="Yuki M."/>
            <person name="Deevong P."/>
            <person name="Inoue T."/>
            <person name="Kihara K."/>
            <person name="Lo N."/>
            <person name="Yamada A."/>
            <person name="Ohkuma M."/>
            <person name="Hongoh Y."/>
        </authorList>
    </citation>
    <scope>NUCLEOTIDE SEQUENCE [LARGE SCALE GENOMIC DNA]</scope>
    <source>
        <strain evidence="13">NkOx7-01</strain>
    </source>
</reference>
<dbReference type="UniPathway" id="UPA00048">
    <property type="reaction ID" value="UER00070"/>
</dbReference>
<proteinExistence type="inferred from homology"/>
<dbReference type="InterPro" id="IPR050073">
    <property type="entry name" value="2-IPM_HCS-like"/>
</dbReference>
<dbReference type="EMBL" id="BGZN01000151">
    <property type="protein sequence ID" value="GBR75075.1"/>
    <property type="molecule type" value="Genomic_DNA"/>
</dbReference>
<dbReference type="InterPro" id="IPR000891">
    <property type="entry name" value="PYR_CT"/>
</dbReference>
<dbReference type="Gene3D" id="3.20.20.70">
    <property type="entry name" value="Aldolase class I"/>
    <property type="match status" value="1"/>
</dbReference>
<keyword evidence="8" id="KW-0479">Metal-binding</keyword>
<comment type="caution">
    <text evidence="13">The sequence shown here is derived from an EMBL/GenBank/DDBJ whole genome shotgun (WGS) entry which is preliminary data.</text>
</comment>
<keyword evidence="10" id="KW-0100">Branched-chain amino acid biosynthesis</keyword>
<sequence>TLRDGEQAPGCSMNLQEKLEVARYLELLGVDVIEAGFPASSPGDLESVKAIAGMIKNSVVAGLCRCLEKDMAAAREALAAAASPRIHVFLATSPIHMEYKLKMSPDQVLEQAAASVRYAKKFCSDVEFSAEDASRSNRDFLVRVFTAVIDAGATVVNVPDTNGYAMPREFGELIAYLHKNIPNIHRAEISVHNHNDLGLAVATSLAAIENGAAQCETTINGIGERAGNCSMEELVMALKVRQDYYGKDKQTRINTKFIYPASRLLTSITGVQVQPNKAIVGANAFAHESGVHQDGILKKRETYEIMRAEDIGRADSKLVLGKHSGRHALAIKLKELGYADLQEHEINNIYQKFKVLADKKKEITEWDLEALISDGVKQTEAAAYTLDKLQLQTGNTVQPTAKLSVKYQDKILQSTQTGNGPVDAIFKAIDDIIQRGALGIHLLDYVVHAVTEGTDALGKVTVRIKKNQKTYTGNGANTDVLVASAEAYLNAVNKYLLRSE</sequence>
<keyword evidence="5" id="KW-0432">Leucine biosynthesis</keyword>
<gene>
    <name evidence="13" type="primary">leuA</name>
    <name evidence="13" type="ORF">NO1_2136</name>
</gene>